<evidence type="ECO:0000313" key="3">
    <source>
        <dbReference type="EMBL" id="BDA79160.1"/>
    </source>
</evidence>
<dbReference type="EMBL" id="AP025028">
    <property type="protein sequence ID" value="BDA79160.1"/>
    <property type="molecule type" value="Genomic_DNA"/>
</dbReference>
<reference evidence="3 4" key="1">
    <citation type="submission" date="2021-08" db="EMBL/GenBank/DDBJ databases">
        <title>Complete genome sequence of Leptospira kobayashii strain E30.</title>
        <authorList>
            <person name="Nakao R."/>
            <person name="Nakamura S."/>
            <person name="Masuzawa T."/>
            <person name="Koizumi N."/>
        </authorList>
    </citation>
    <scope>NUCLEOTIDE SEQUENCE [LARGE SCALE GENOMIC DNA]</scope>
    <source>
        <strain evidence="3 4">E30</strain>
    </source>
</reference>
<keyword evidence="2" id="KW-0808">Transferase</keyword>
<keyword evidence="4" id="KW-1185">Reference proteome</keyword>
<dbReference type="PANTHER" id="PTHR30160">
    <property type="entry name" value="TETRAACYLDISACCHARIDE 4'-KINASE-RELATED"/>
    <property type="match status" value="1"/>
</dbReference>
<proteinExistence type="predicted"/>
<dbReference type="Gene3D" id="3.40.50.2000">
    <property type="entry name" value="Glycogen Phosphorylase B"/>
    <property type="match status" value="2"/>
</dbReference>
<dbReference type="Proteomes" id="UP000245263">
    <property type="component" value="Chromosome 1"/>
</dbReference>
<evidence type="ECO:0008006" key="5">
    <source>
        <dbReference type="Google" id="ProtNLM"/>
    </source>
</evidence>
<organism evidence="3 4">
    <name type="scientific">Leptospira kobayashii</name>
    <dbReference type="NCBI Taxonomy" id="1917830"/>
    <lineage>
        <taxon>Bacteria</taxon>
        <taxon>Pseudomonadati</taxon>
        <taxon>Spirochaetota</taxon>
        <taxon>Spirochaetia</taxon>
        <taxon>Leptospirales</taxon>
        <taxon>Leptospiraceae</taxon>
        <taxon>Leptospira</taxon>
    </lineage>
</organism>
<gene>
    <name evidence="3" type="ORF">LPTSP3_g20900</name>
</gene>
<protein>
    <recommendedName>
        <fullName evidence="5">Glycosyltransferase family 9 protein</fullName>
    </recommendedName>
</protein>
<dbReference type="CDD" id="cd03789">
    <property type="entry name" value="GT9_LPS_heptosyltransferase"/>
    <property type="match status" value="1"/>
</dbReference>
<dbReference type="RefSeq" id="WP_242935164.1">
    <property type="nucleotide sequence ID" value="NZ_AP025028.1"/>
</dbReference>
<evidence type="ECO:0000313" key="4">
    <source>
        <dbReference type="Proteomes" id="UP000245263"/>
    </source>
</evidence>
<evidence type="ECO:0000256" key="2">
    <source>
        <dbReference type="ARBA" id="ARBA00022679"/>
    </source>
</evidence>
<dbReference type="InterPro" id="IPR051199">
    <property type="entry name" value="LPS_LOS_Heptosyltrfase"/>
</dbReference>
<dbReference type="Pfam" id="PF01075">
    <property type="entry name" value="Glyco_transf_9"/>
    <property type="match status" value="1"/>
</dbReference>
<sequence>MKILIVHTSGIGDFVFFSPVISFLKEKFPQSSFHLILGTPGTKQITDMYDCWDATEVFNVRTRPFDFFKIAFGLIHIKFDLVIFSSGINFYKSLFASFLIRFKKLCIVSDSNTFGIRGYVGVRSNIHSVEKNKSIIEYLGGDKDKYQPFLPKQNSLIAETGSVDKIWIHPGCDPKFKFKRYPAAKYITIIKELIRSGRSVTVDIGPGEEDLLADFSVIRNTPFFQLKENLSIVNLVSELSQYSLVLTNDSGIGHIAAALDLPVLSIHGATDPKIYGPYSPKSEFIISANPPDCMPCFRKGGRYGCEEIPCLTSISEAEILKRIDMILVKNK</sequence>
<accession>A0ABN6KDR5</accession>
<keyword evidence="1" id="KW-0328">Glycosyltransferase</keyword>
<evidence type="ECO:0000256" key="1">
    <source>
        <dbReference type="ARBA" id="ARBA00022676"/>
    </source>
</evidence>
<dbReference type="InterPro" id="IPR002201">
    <property type="entry name" value="Glyco_trans_9"/>
</dbReference>
<name>A0ABN6KDR5_9LEPT</name>
<dbReference type="SUPFAM" id="SSF53756">
    <property type="entry name" value="UDP-Glycosyltransferase/glycogen phosphorylase"/>
    <property type="match status" value="1"/>
</dbReference>